<dbReference type="OrthoDB" id="439326at2759"/>
<name>A0A150FZN1_GONPE</name>
<keyword evidence="3" id="KW-1185">Reference proteome</keyword>
<dbReference type="PANTHER" id="PTHR35738">
    <property type="entry name" value="OS05G0577800 PROTEIN"/>
    <property type="match status" value="1"/>
</dbReference>
<comment type="caution">
    <text evidence="2">The sequence shown here is derived from an EMBL/GenBank/DDBJ whole genome shotgun (WGS) entry which is preliminary data.</text>
</comment>
<gene>
    <name evidence="2" type="ORF">GPECTOR_104g77</name>
</gene>
<feature type="compositionally biased region" description="Gly residues" evidence="1">
    <location>
        <begin position="278"/>
        <end position="297"/>
    </location>
</feature>
<dbReference type="AlphaFoldDB" id="A0A150FZN1"/>
<proteinExistence type="predicted"/>
<feature type="region of interest" description="Disordered" evidence="1">
    <location>
        <begin position="275"/>
        <end position="297"/>
    </location>
</feature>
<dbReference type="PANTHER" id="PTHR35738:SF3">
    <property type="entry name" value="OS05G0577800 PROTEIN"/>
    <property type="match status" value="1"/>
</dbReference>
<organism evidence="2 3">
    <name type="scientific">Gonium pectorale</name>
    <name type="common">Green alga</name>
    <dbReference type="NCBI Taxonomy" id="33097"/>
    <lineage>
        <taxon>Eukaryota</taxon>
        <taxon>Viridiplantae</taxon>
        <taxon>Chlorophyta</taxon>
        <taxon>core chlorophytes</taxon>
        <taxon>Chlorophyceae</taxon>
        <taxon>CS clade</taxon>
        <taxon>Chlamydomonadales</taxon>
        <taxon>Volvocaceae</taxon>
        <taxon>Gonium</taxon>
    </lineage>
</organism>
<feature type="region of interest" description="Disordered" evidence="1">
    <location>
        <begin position="110"/>
        <end position="149"/>
    </location>
</feature>
<sequence length="439" mass="43999">MGRCHIPHHAQSRPGPGPGLRSGWSGGALRCSPGDVALRASLLHPPSGLGAFLTAPLAKQLSGQAAKVGLRYSSVSATAGAVLVPRTGRLEEVWAAGRLGSLTLGAQLGPAEELTRPPPPPSSSSPLPPPSSGAVAAAPGGADSTTAAAACPLPAPSGLGSGSGISTTSPLDLDLDFGSLGRMGVRSLLLAYAPLPRPGAPAPSFTASVEMRSDRSLTFSFFQHVAATRHVVNPFEEDEVVGITNYLDIGLQLTTAPAGGAAGCVPGTAAASLARRSSGGGGGGRKSGGGGAPAAGGGGSGALPASVNLAAAWQVNKNWLLKARVGSDSAAAAVGVRVWHAVSAYLTACVSLQYATGLPRYGAELVVENFGPLRYERGADDVASGRALLQRHEASPQDLDNFAGRGVLIRRSSSSDSPSGRQALSAEEEAEAARVAQLM</sequence>
<evidence type="ECO:0000256" key="1">
    <source>
        <dbReference type="SAM" id="MobiDB-lite"/>
    </source>
</evidence>
<feature type="compositionally biased region" description="Low complexity" evidence="1">
    <location>
        <begin position="132"/>
        <end position="149"/>
    </location>
</feature>
<protein>
    <submittedName>
        <fullName evidence="2">Uncharacterized protein</fullName>
    </submittedName>
</protein>
<evidence type="ECO:0000313" key="2">
    <source>
        <dbReference type="EMBL" id="KXZ43071.1"/>
    </source>
</evidence>
<feature type="compositionally biased region" description="Basic residues" evidence="1">
    <location>
        <begin position="1"/>
        <end position="11"/>
    </location>
</feature>
<evidence type="ECO:0000313" key="3">
    <source>
        <dbReference type="Proteomes" id="UP000075714"/>
    </source>
</evidence>
<reference evidence="3" key="1">
    <citation type="journal article" date="2016" name="Nat. Commun.">
        <title>The Gonium pectorale genome demonstrates co-option of cell cycle regulation during the evolution of multicellularity.</title>
        <authorList>
            <person name="Hanschen E.R."/>
            <person name="Marriage T.N."/>
            <person name="Ferris P.J."/>
            <person name="Hamaji T."/>
            <person name="Toyoda A."/>
            <person name="Fujiyama A."/>
            <person name="Neme R."/>
            <person name="Noguchi H."/>
            <person name="Minakuchi Y."/>
            <person name="Suzuki M."/>
            <person name="Kawai-Toyooka H."/>
            <person name="Smith D.R."/>
            <person name="Sparks H."/>
            <person name="Anderson J."/>
            <person name="Bakaric R."/>
            <person name="Luria V."/>
            <person name="Karger A."/>
            <person name="Kirschner M.W."/>
            <person name="Durand P.M."/>
            <person name="Michod R.E."/>
            <person name="Nozaki H."/>
            <person name="Olson B.J."/>
        </authorList>
    </citation>
    <scope>NUCLEOTIDE SEQUENCE [LARGE SCALE GENOMIC DNA]</scope>
    <source>
        <strain evidence="3">NIES-2863</strain>
    </source>
</reference>
<dbReference type="Proteomes" id="UP000075714">
    <property type="component" value="Unassembled WGS sequence"/>
</dbReference>
<feature type="compositionally biased region" description="Pro residues" evidence="1">
    <location>
        <begin position="116"/>
        <end position="131"/>
    </location>
</feature>
<dbReference type="EMBL" id="LSYV01000104">
    <property type="protein sequence ID" value="KXZ43071.1"/>
    <property type="molecule type" value="Genomic_DNA"/>
</dbReference>
<feature type="region of interest" description="Disordered" evidence="1">
    <location>
        <begin position="1"/>
        <end position="26"/>
    </location>
</feature>
<accession>A0A150FZN1</accession>